<proteinExistence type="predicted"/>
<name>A0ABN8Q8K9_9CNID</name>
<dbReference type="Proteomes" id="UP001159405">
    <property type="component" value="Unassembled WGS sequence"/>
</dbReference>
<sequence length="101" mass="11904">KTTRLKRKNKGPVISFSTFRNIFNTELKDVLSFRKSRLDTCQVCDKTNNRLKYLKSLRNRSDNQDQEIRDLTHSKNSHLRESEARFASLKYDVTVLALKVQ</sequence>
<organism evidence="1 2">
    <name type="scientific">Porites lobata</name>
    <dbReference type="NCBI Taxonomy" id="104759"/>
    <lineage>
        <taxon>Eukaryota</taxon>
        <taxon>Metazoa</taxon>
        <taxon>Cnidaria</taxon>
        <taxon>Anthozoa</taxon>
        <taxon>Hexacorallia</taxon>
        <taxon>Scleractinia</taxon>
        <taxon>Fungiina</taxon>
        <taxon>Poritidae</taxon>
        <taxon>Porites</taxon>
    </lineage>
</organism>
<reference evidence="1 2" key="1">
    <citation type="submission" date="2022-05" db="EMBL/GenBank/DDBJ databases">
        <authorList>
            <consortium name="Genoscope - CEA"/>
            <person name="William W."/>
        </authorList>
    </citation>
    <scope>NUCLEOTIDE SEQUENCE [LARGE SCALE GENOMIC DNA]</scope>
</reference>
<feature type="non-terminal residue" evidence="1">
    <location>
        <position position="1"/>
    </location>
</feature>
<keyword evidence="2" id="KW-1185">Reference proteome</keyword>
<comment type="caution">
    <text evidence="1">The sequence shown here is derived from an EMBL/GenBank/DDBJ whole genome shotgun (WGS) entry which is preliminary data.</text>
</comment>
<protein>
    <submittedName>
        <fullName evidence="1">Uncharacterized protein</fullName>
    </submittedName>
</protein>
<evidence type="ECO:0000313" key="1">
    <source>
        <dbReference type="EMBL" id="CAH3157554.1"/>
    </source>
</evidence>
<gene>
    <name evidence="1" type="ORF">PLOB_00002403</name>
</gene>
<accession>A0ABN8Q8K9</accession>
<dbReference type="EMBL" id="CALNXK010000108">
    <property type="protein sequence ID" value="CAH3157554.1"/>
    <property type="molecule type" value="Genomic_DNA"/>
</dbReference>
<evidence type="ECO:0000313" key="2">
    <source>
        <dbReference type="Proteomes" id="UP001159405"/>
    </source>
</evidence>